<reference evidence="14" key="1">
    <citation type="submission" date="2022-11" db="UniProtKB">
        <authorList>
            <consortium name="WormBaseParasite"/>
        </authorList>
    </citation>
    <scope>IDENTIFICATION</scope>
</reference>
<keyword evidence="8 12" id="KW-0472">Membrane</keyword>
<evidence type="ECO:0000313" key="14">
    <source>
        <dbReference type="WBParaSite" id="PSAMB.scaffold269size60014.g4090.t1"/>
    </source>
</evidence>
<dbReference type="EC" id="2.4.1.17" evidence="12"/>
<proteinExistence type="inferred from homology"/>
<feature type="chain" id="PRO_5038171458" description="UDP-glucuronosyltransferase" evidence="12">
    <location>
        <begin position="18"/>
        <end position="496"/>
    </location>
</feature>
<dbReference type="Pfam" id="PF00201">
    <property type="entry name" value="UDPGT"/>
    <property type="match status" value="1"/>
</dbReference>
<dbReference type="SUPFAM" id="SSF53756">
    <property type="entry name" value="UDP-Glycosyltransferase/glycogen phosphorylase"/>
    <property type="match status" value="1"/>
</dbReference>
<evidence type="ECO:0000256" key="1">
    <source>
        <dbReference type="ARBA" id="ARBA00004167"/>
    </source>
</evidence>
<dbReference type="Gene3D" id="3.40.50.2000">
    <property type="entry name" value="Glycogen Phosphorylase B"/>
    <property type="match status" value="1"/>
</dbReference>
<keyword evidence="3 11" id="KW-0328">Glycosyltransferase</keyword>
<sequence length="496" mass="56940">MIRLLWYYSCLWTVASGAKILLATMPQGRSHAGSFMPLMHRLVQDGHNVTVFFEIYSPELPLGGGVKENLVLLKGIDYSITNDPMFADIVWNGALGAMSGIVPFYFSSKSCAHMIREQPDDFWHLANQTWDLVLTDSIFTTCGYALALLNKKPFVLMHSSDVEPVHGYFKAYGRNYALVTPYFLDYENAQFHIERFMDRVEGARSFVEMFLAIAYPSSFLINNAIGHLVEFSMEEYAKQTVFSFYDMPDTMTWPLPGANDLVSYGAHCKKGKVLPDEYAKFINDPSSKGTILVAFGTICQWEFAPKRIIDAFVTTLNNLADYRIIWAYKGPKLPLNSHVMVNSWIPQQEILEHPKTKLFISHGGLKSLKEAICSETPVIYMPMFAEQLRNSWIARERNFAAYVNKKNVTAESLERTVRSVLSDEKYQTSISRMRRFFDDRPIHSLDEGSFWFRRLLKYGGKMPDMFYRKGVGNFFVFHYHLDLIAVAFVFVYIVSR</sequence>
<comment type="similarity">
    <text evidence="2 11">Belongs to the UDP-glycosyltransferase family.</text>
</comment>
<keyword evidence="6 12" id="KW-0732">Signal</keyword>
<dbReference type="Proteomes" id="UP000887566">
    <property type="component" value="Unplaced"/>
</dbReference>
<dbReference type="GO" id="GO:0016020">
    <property type="term" value="C:membrane"/>
    <property type="evidence" value="ECO:0007669"/>
    <property type="project" value="UniProtKB-SubCell"/>
</dbReference>
<protein>
    <recommendedName>
        <fullName evidence="12">UDP-glucuronosyltransferase</fullName>
        <ecNumber evidence="12">2.4.1.17</ecNumber>
    </recommendedName>
</protein>
<feature type="signal peptide" evidence="12">
    <location>
        <begin position="1"/>
        <end position="17"/>
    </location>
</feature>
<keyword evidence="4 11" id="KW-0808">Transferase</keyword>
<dbReference type="PANTHER" id="PTHR48043:SF62">
    <property type="entry name" value="GLUCURONOSYLTRANSFERASE"/>
    <property type="match status" value="1"/>
</dbReference>
<evidence type="ECO:0000256" key="12">
    <source>
        <dbReference type="RuleBase" id="RU362059"/>
    </source>
</evidence>
<evidence type="ECO:0000256" key="8">
    <source>
        <dbReference type="ARBA" id="ARBA00023136"/>
    </source>
</evidence>
<dbReference type="InterPro" id="IPR050271">
    <property type="entry name" value="UDP-glycosyltransferase"/>
</dbReference>
<dbReference type="PROSITE" id="PS00375">
    <property type="entry name" value="UDPGT"/>
    <property type="match status" value="1"/>
</dbReference>
<keyword evidence="13" id="KW-1185">Reference proteome</keyword>
<comment type="subcellular location">
    <subcellularLocation>
        <location evidence="1 12">Membrane</location>
        <topology evidence="1 12">Single-pass membrane protein</topology>
    </subcellularLocation>
</comment>
<dbReference type="WBParaSite" id="PSAMB.scaffold269size60014.g4090.t1">
    <property type="protein sequence ID" value="PSAMB.scaffold269size60014.g4090.t1"/>
    <property type="gene ID" value="PSAMB.scaffold269size60014.g4090"/>
</dbReference>
<evidence type="ECO:0000256" key="2">
    <source>
        <dbReference type="ARBA" id="ARBA00009995"/>
    </source>
</evidence>
<evidence type="ECO:0000256" key="9">
    <source>
        <dbReference type="ARBA" id="ARBA00023180"/>
    </source>
</evidence>
<dbReference type="InterPro" id="IPR035595">
    <property type="entry name" value="UDP_glycos_trans_CS"/>
</dbReference>
<keyword evidence="9" id="KW-0325">Glycoprotein</keyword>
<dbReference type="InterPro" id="IPR002213">
    <property type="entry name" value="UDP_glucos_trans"/>
</dbReference>
<evidence type="ECO:0000256" key="4">
    <source>
        <dbReference type="ARBA" id="ARBA00022679"/>
    </source>
</evidence>
<name>A0A914VXP4_9BILA</name>
<evidence type="ECO:0000256" key="7">
    <source>
        <dbReference type="ARBA" id="ARBA00022989"/>
    </source>
</evidence>
<feature type="transmembrane region" description="Helical" evidence="12">
    <location>
        <begin position="89"/>
        <end position="106"/>
    </location>
</feature>
<accession>A0A914VXP4</accession>
<feature type="transmembrane region" description="Helical" evidence="12">
    <location>
        <begin position="471"/>
        <end position="494"/>
    </location>
</feature>
<evidence type="ECO:0000256" key="5">
    <source>
        <dbReference type="ARBA" id="ARBA00022692"/>
    </source>
</evidence>
<evidence type="ECO:0000256" key="3">
    <source>
        <dbReference type="ARBA" id="ARBA00022676"/>
    </source>
</evidence>
<dbReference type="CDD" id="cd03784">
    <property type="entry name" value="GT1_Gtf-like"/>
    <property type="match status" value="1"/>
</dbReference>
<dbReference type="AlphaFoldDB" id="A0A914VXP4"/>
<dbReference type="PANTHER" id="PTHR48043">
    <property type="entry name" value="EG:EG0003.4 PROTEIN-RELATED"/>
    <property type="match status" value="1"/>
</dbReference>
<evidence type="ECO:0000256" key="6">
    <source>
        <dbReference type="ARBA" id="ARBA00022729"/>
    </source>
</evidence>
<comment type="catalytic activity">
    <reaction evidence="10 12">
        <text>glucuronate acceptor + UDP-alpha-D-glucuronate = acceptor beta-D-glucuronoside + UDP + H(+)</text>
        <dbReference type="Rhea" id="RHEA:21032"/>
        <dbReference type="ChEBI" id="CHEBI:15378"/>
        <dbReference type="ChEBI" id="CHEBI:58052"/>
        <dbReference type="ChEBI" id="CHEBI:58223"/>
        <dbReference type="ChEBI" id="CHEBI:132367"/>
        <dbReference type="ChEBI" id="CHEBI:132368"/>
        <dbReference type="EC" id="2.4.1.17"/>
    </reaction>
</comment>
<keyword evidence="5 12" id="KW-0812">Transmembrane</keyword>
<comment type="caution">
    <text evidence="12">Lacks conserved residue(s) required for the propagation of feature annotation.</text>
</comment>
<dbReference type="FunFam" id="3.40.50.2000:FF:000118">
    <property type="entry name" value="UDP-glucuronosyltransferase"/>
    <property type="match status" value="1"/>
</dbReference>
<keyword evidence="7 12" id="KW-1133">Transmembrane helix</keyword>
<organism evidence="13 14">
    <name type="scientific">Plectus sambesii</name>
    <dbReference type="NCBI Taxonomy" id="2011161"/>
    <lineage>
        <taxon>Eukaryota</taxon>
        <taxon>Metazoa</taxon>
        <taxon>Ecdysozoa</taxon>
        <taxon>Nematoda</taxon>
        <taxon>Chromadorea</taxon>
        <taxon>Plectida</taxon>
        <taxon>Plectina</taxon>
        <taxon>Plectoidea</taxon>
        <taxon>Plectidae</taxon>
        <taxon>Plectus</taxon>
    </lineage>
</organism>
<dbReference type="GO" id="GO:0015020">
    <property type="term" value="F:glucuronosyltransferase activity"/>
    <property type="evidence" value="ECO:0007669"/>
    <property type="project" value="UniProtKB-EC"/>
</dbReference>
<evidence type="ECO:0000256" key="10">
    <source>
        <dbReference type="ARBA" id="ARBA00047475"/>
    </source>
</evidence>
<evidence type="ECO:0000313" key="13">
    <source>
        <dbReference type="Proteomes" id="UP000887566"/>
    </source>
</evidence>
<evidence type="ECO:0000256" key="11">
    <source>
        <dbReference type="RuleBase" id="RU003718"/>
    </source>
</evidence>